<dbReference type="InterPro" id="IPR012337">
    <property type="entry name" value="RNaseH-like_sf"/>
</dbReference>
<dbReference type="AlphaFoldDB" id="A0A9R0IVV1"/>
<evidence type="ECO:0000313" key="4">
    <source>
        <dbReference type="Proteomes" id="UP000813463"/>
    </source>
</evidence>
<evidence type="ECO:0000259" key="2">
    <source>
        <dbReference type="Pfam" id="PF04937"/>
    </source>
</evidence>
<dbReference type="GO" id="GO:0046983">
    <property type="term" value="F:protein dimerization activity"/>
    <property type="evidence" value="ECO:0007669"/>
    <property type="project" value="InterPro"/>
</dbReference>
<protein>
    <submittedName>
        <fullName evidence="5">Uncharacterized protein LOC110794775</fullName>
    </submittedName>
</protein>
<evidence type="ECO:0000259" key="3">
    <source>
        <dbReference type="Pfam" id="PF05699"/>
    </source>
</evidence>
<dbReference type="RefSeq" id="XP_056687195.1">
    <property type="nucleotide sequence ID" value="XM_056831217.1"/>
</dbReference>
<sequence length="841" mass="95837">MSLGNFDLLVSCPGSLDPKDPARKYGRPDPNNRNNFTCNFCGKVTKGGAYRLKQHLVGGFRNVTKCYSCPEHVKEEVKFFMIKKQQAKVGGQMLPRVTQSDVDGCNDDEEDCETLNSKGGSSVKATSKRPRLKGPMDMYFTPIPEDAISGRKNGNEGRQRGSFSICNEESRDKACREIARWFYDAGIPFDAVNYESFGVMIESIALYGPVLKPPSMYELEVPLLKQEVDEILKQMEEHKKEWAQRGCSIVIDGWHDPVAERDFVNFLVNSPKGSMFIRSIDVSEIVGDVNMLFQMLDTMVEEVGENNVVQVVTSNTSNYVKAGRLLEANRPCLYWTPCTTHCVNLMLEDIGKITKVKDALKKCMFINEYINSYASLLNMMRRSTNQRYLHQPTIARFASCFTTLAQLHKQRNNLKKMVTSPEWNASNWPKEAGGKKVASYILQDTFWKNVVYALKLSGPLVKILKMVDEEKKPSMGYIFKAMDSAKEAIANSFTMKEEHYKTAFEYIDARWDCQLHLPLHAAGYFLNPELHYDNPNVSDSEEVMIGFFDCLTRLVPDLEIQDKISCELEAYRNGSGLFGLPIAVRHRKIKSPADWWSSFGYSTPHLQKFAMRVLSLTCSATGCEKNWDGFQLLHTKKKNKRAQRQLKDLVFVRCNRALNRRYSRKDTTNPILLEEIDECNEWLLRKKDENSCADVDDDFVFDDDDLTWGAVDRVVGTSAPSYVTTASRKVRDRSRPSFKSDREKGHASCSTPKTSLRTMALDDEDEIEEDIGVDDDYVEDDDAYIDDLSYEEEASDVPSRSVQSGADPIASDTPGRRDLQLQGTPSHFRRNAVYVRRRRRF</sequence>
<dbReference type="KEGG" id="soe:110794775"/>
<organism evidence="4 5">
    <name type="scientific">Spinacia oleracea</name>
    <name type="common">Spinach</name>
    <dbReference type="NCBI Taxonomy" id="3562"/>
    <lineage>
        <taxon>Eukaryota</taxon>
        <taxon>Viridiplantae</taxon>
        <taxon>Streptophyta</taxon>
        <taxon>Embryophyta</taxon>
        <taxon>Tracheophyta</taxon>
        <taxon>Spermatophyta</taxon>
        <taxon>Magnoliopsida</taxon>
        <taxon>eudicotyledons</taxon>
        <taxon>Gunneridae</taxon>
        <taxon>Pentapetalae</taxon>
        <taxon>Caryophyllales</taxon>
        <taxon>Chenopodiaceae</taxon>
        <taxon>Chenopodioideae</taxon>
        <taxon>Anserineae</taxon>
        <taxon>Spinacia</taxon>
    </lineage>
</organism>
<evidence type="ECO:0000313" key="5">
    <source>
        <dbReference type="RefSeq" id="XP_021855425.1"/>
    </source>
</evidence>
<gene>
    <name evidence="5 6 7" type="primary">LOC110794775</name>
</gene>
<dbReference type="Proteomes" id="UP000813463">
    <property type="component" value="Chromosome 6"/>
</dbReference>
<feature type="compositionally biased region" description="Basic and acidic residues" evidence="1">
    <location>
        <begin position="733"/>
        <end position="746"/>
    </location>
</feature>
<feature type="domain" description="HAT C-terminal dimerisation" evidence="3">
    <location>
        <begin position="591"/>
        <end position="653"/>
    </location>
</feature>
<evidence type="ECO:0000313" key="7">
    <source>
        <dbReference type="RefSeq" id="XP_056687195.1"/>
    </source>
</evidence>
<feature type="region of interest" description="Disordered" evidence="1">
    <location>
        <begin position="791"/>
        <end position="826"/>
    </location>
</feature>
<dbReference type="Pfam" id="PF04937">
    <property type="entry name" value="DUF659"/>
    <property type="match status" value="1"/>
</dbReference>
<dbReference type="OrthoDB" id="1301685at2759"/>
<dbReference type="InterPro" id="IPR008906">
    <property type="entry name" value="HATC_C_dom"/>
</dbReference>
<dbReference type="PANTHER" id="PTHR32166:SF88">
    <property type="entry name" value="HAT TRANSPOSON SUPERFAMILY"/>
    <property type="match status" value="1"/>
</dbReference>
<reference evidence="5" key="2">
    <citation type="submission" date="2025-04" db="UniProtKB">
        <authorList>
            <consortium name="RefSeq"/>
        </authorList>
    </citation>
    <scope>IDENTIFICATION</scope>
    <source>
        <tissue evidence="6 7">Leaf</tissue>
    </source>
</reference>
<dbReference type="PANTHER" id="PTHR32166">
    <property type="entry name" value="OSJNBA0013A04.12 PROTEIN"/>
    <property type="match status" value="1"/>
</dbReference>
<dbReference type="RefSeq" id="XP_056687194.1">
    <property type="nucleotide sequence ID" value="XM_056831216.1"/>
</dbReference>
<feature type="region of interest" description="Disordered" evidence="1">
    <location>
        <begin position="108"/>
        <end position="136"/>
    </location>
</feature>
<keyword evidence="4" id="KW-1185">Reference proteome</keyword>
<evidence type="ECO:0000313" key="6">
    <source>
        <dbReference type="RefSeq" id="XP_056687194.1"/>
    </source>
</evidence>
<dbReference type="SUPFAM" id="SSF53098">
    <property type="entry name" value="Ribonuclease H-like"/>
    <property type="match status" value="1"/>
</dbReference>
<name>A0A9R0IVV1_SPIOL</name>
<dbReference type="GeneID" id="110794775"/>
<accession>A0A9R0IVV1</accession>
<dbReference type="Pfam" id="PF05699">
    <property type="entry name" value="Dimer_Tnp_hAT"/>
    <property type="match status" value="1"/>
</dbReference>
<feature type="region of interest" description="Disordered" evidence="1">
    <location>
        <begin position="726"/>
        <end position="755"/>
    </location>
</feature>
<evidence type="ECO:0000256" key="1">
    <source>
        <dbReference type="SAM" id="MobiDB-lite"/>
    </source>
</evidence>
<proteinExistence type="predicted"/>
<dbReference type="RefSeq" id="XP_021855425.1">
    <property type="nucleotide sequence ID" value="XM_021999733.1"/>
</dbReference>
<dbReference type="InterPro" id="IPR007021">
    <property type="entry name" value="DUF659"/>
</dbReference>
<feature type="domain" description="DUF659" evidence="2">
    <location>
        <begin position="214"/>
        <end position="362"/>
    </location>
</feature>
<feature type="compositionally biased region" description="Polar residues" evidence="1">
    <location>
        <begin position="114"/>
        <end position="125"/>
    </location>
</feature>
<reference evidence="4" key="1">
    <citation type="journal article" date="2021" name="Nat. Commun.">
        <title>Genomic analyses provide insights into spinach domestication and the genetic basis of agronomic traits.</title>
        <authorList>
            <person name="Cai X."/>
            <person name="Sun X."/>
            <person name="Xu C."/>
            <person name="Sun H."/>
            <person name="Wang X."/>
            <person name="Ge C."/>
            <person name="Zhang Z."/>
            <person name="Wang Q."/>
            <person name="Fei Z."/>
            <person name="Jiao C."/>
            <person name="Wang Q."/>
        </authorList>
    </citation>
    <scope>NUCLEOTIDE SEQUENCE [LARGE SCALE GENOMIC DNA]</scope>
    <source>
        <strain evidence="4">cv. Varoflay</strain>
    </source>
</reference>